<dbReference type="Pfam" id="PF22767">
    <property type="entry name" value="ThcOx"/>
    <property type="match status" value="1"/>
</dbReference>
<dbReference type="RefSeq" id="WP_067299385.1">
    <property type="nucleotide sequence ID" value="NZ_CP016279.1"/>
</dbReference>
<dbReference type="InterPro" id="IPR000415">
    <property type="entry name" value="Nitroreductase-like"/>
</dbReference>
<accession>A0A1B1APG1</accession>
<dbReference type="InterPro" id="IPR052544">
    <property type="entry name" value="Bacteriocin_Proc_Enz"/>
</dbReference>
<dbReference type="Gene3D" id="3.40.109.10">
    <property type="entry name" value="NADH Oxidase"/>
    <property type="match status" value="1"/>
</dbReference>
<gene>
    <name evidence="4" type="ORF">AVL59_01390</name>
    <name evidence="5" type="ORF">J2Z21_005931</name>
</gene>
<dbReference type="GO" id="GO:0016491">
    <property type="term" value="F:oxidoreductase activity"/>
    <property type="evidence" value="ECO:0007669"/>
    <property type="project" value="InterPro"/>
</dbReference>
<dbReference type="Proteomes" id="UP000092659">
    <property type="component" value="Chromosome"/>
</dbReference>
<sequence>MTVETTAAQTAAQTTAAQTGARTTTAAPTGLAAPTTGTGTARVVRRVRLRRDAGCDPAPAAARTVRLTGPVGSLNLPDLSAGAREAVAALAFAEHTEDDLGALVAARDGESGLLRWQLTFRRLGMAGMLEHSVHRVTGAADEPLARLRPIGRGAALPGPVPDPTRQVKLSRFATAGAEDGALVIRAPGSALAVELGTGAAGLLPALAGWTSPAALAQLPGGLTLDAVRQILRLFDVAGLLAYGSAGQEPEASERRFAQWSALDLMFHSRTRRPSTVAGYGGTYRFGDRFAPEPASPPPFPGEKVALAVPDLAALARTDKPLTEVLEQRRSVRDHDEQSPLTVDRLGELLYRTMRRRQTFTGGDRQEHADRPYPSGGAVHELEVYPLVTECAGLKPGLWHYATDRHELELVAEPGPATAALVAGARESALMASDPQVVLLVTARFGRVMWKYETVAYPLILKHVGVLYQTFYLVATAMDLAVCGLGGGDAADFAAASGLDFFTEGTVGELVVGSKPMTLRQDVGVPRREPKR</sequence>
<feature type="domain" description="Nitroreductase" evidence="2">
    <location>
        <begin position="326"/>
        <end position="509"/>
    </location>
</feature>
<name>A0A1B1APG1_9ACTN</name>
<dbReference type="InterPro" id="IPR029479">
    <property type="entry name" value="Nitroreductase"/>
</dbReference>
<evidence type="ECO:0000313" key="5">
    <source>
        <dbReference type="EMBL" id="MBP2052942.1"/>
    </source>
</evidence>
<dbReference type="AlphaFoldDB" id="A0A1B1APG1"/>
<dbReference type="NCBIfam" id="TIGR03605">
    <property type="entry name" value="antibiot_sagB"/>
    <property type="match status" value="1"/>
</dbReference>
<evidence type="ECO:0000259" key="3">
    <source>
        <dbReference type="Pfam" id="PF22767"/>
    </source>
</evidence>
<dbReference type="CDD" id="cd02142">
    <property type="entry name" value="McbC_SagB-like_oxidoreductase"/>
    <property type="match status" value="1"/>
</dbReference>
<dbReference type="EMBL" id="JAGGLP010000013">
    <property type="protein sequence ID" value="MBP2052942.1"/>
    <property type="molecule type" value="Genomic_DNA"/>
</dbReference>
<dbReference type="PANTHER" id="PTHR43745">
    <property type="entry name" value="NITROREDUCTASE MJ1384-RELATED"/>
    <property type="match status" value="1"/>
</dbReference>
<evidence type="ECO:0000313" key="6">
    <source>
        <dbReference type="Proteomes" id="UP000092659"/>
    </source>
</evidence>
<feature type="domain" description="Cyanobactin oxidase ThcOx second" evidence="3">
    <location>
        <begin position="167"/>
        <end position="272"/>
    </location>
</feature>
<reference evidence="5 7" key="2">
    <citation type="submission" date="2021-03" db="EMBL/GenBank/DDBJ databases">
        <title>Genomic Encyclopedia of Type Strains, Phase IV (KMG-IV): sequencing the most valuable type-strain genomes for metagenomic binning, comparative biology and taxonomic classification.</title>
        <authorList>
            <person name="Goeker M."/>
        </authorList>
    </citation>
    <scope>NUCLEOTIDE SEQUENCE [LARGE SCALE GENOMIC DNA]</scope>
    <source>
        <strain evidence="5 7">DSM 40499</strain>
    </source>
</reference>
<dbReference type="PANTHER" id="PTHR43745:SF2">
    <property type="entry name" value="NITROREDUCTASE MJ1384-RELATED"/>
    <property type="match status" value="1"/>
</dbReference>
<evidence type="ECO:0000313" key="4">
    <source>
        <dbReference type="EMBL" id="ANP48400.1"/>
    </source>
</evidence>
<dbReference type="OrthoDB" id="3723182at2"/>
<dbReference type="KEGG" id="sgs:AVL59_01390"/>
<proteinExistence type="predicted"/>
<keyword evidence="7" id="KW-1185">Reference proteome</keyword>
<dbReference type="Proteomes" id="UP001519309">
    <property type="component" value="Unassembled WGS sequence"/>
</dbReference>
<evidence type="ECO:0000256" key="1">
    <source>
        <dbReference type="SAM" id="MobiDB-lite"/>
    </source>
</evidence>
<dbReference type="STRING" id="68214.AVL59_01390"/>
<reference evidence="4 6" key="1">
    <citation type="submission" date="2016-06" db="EMBL/GenBank/DDBJ databases">
        <title>Complete genome sequence of Streptomyces griseochromogenes ATCC 14511, the Blasticidin S producer.</title>
        <authorList>
            <person name="Wu L."/>
        </authorList>
    </citation>
    <scope>NUCLEOTIDE SEQUENCE [LARGE SCALE GENOMIC DNA]</scope>
    <source>
        <strain evidence="4 6">ATCC 14511</strain>
    </source>
</reference>
<feature type="region of interest" description="Disordered" evidence="1">
    <location>
        <begin position="1"/>
        <end position="39"/>
    </location>
</feature>
<dbReference type="EMBL" id="CP016279">
    <property type="protein sequence ID" value="ANP48400.1"/>
    <property type="molecule type" value="Genomic_DNA"/>
</dbReference>
<protein>
    <submittedName>
        <fullName evidence="5">SagB-type dehydrogenase family enzyme</fullName>
    </submittedName>
</protein>
<evidence type="ECO:0000259" key="2">
    <source>
        <dbReference type="Pfam" id="PF00881"/>
    </source>
</evidence>
<evidence type="ECO:0000313" key="7">
    <source>
        <dbReference type="Proteomes" id="UP001519309"/>
    </source>
</evidence>
<organism evidence="4 6">
    <name type="scientific">Streptomyces griseochromogenes</name>
    <dbReference type="NCBI Taxonomy" id="68214"/>
    <lineage>
        <taxon>Bacteria</taxon>
        <taxon>Bacillati</taxon>
        <taxon>Actinomycetota</taxon>
        <taxon>Actinomycetes</taxon>
        <taxon>Kitasatosporales</taxon>
        <taxon>Streptomycetaceae</taxon>
        <taxon>Streptomyces</taxon>
    </lineage>
</organism>
<dbReference type="Pfam" id="PF00881">
    <property type="entry name" value="Nitroreductase"/>
    <property type="match status" value="1"/>
</dbReference>
<dbReference type="SUPFAM" id="SSF55469">
    <property type="entry name" value="FMN-dependent nitroreductase-like"/>
    <property type="match status" value="1"/>
</dbReference>
<dbReference type="InterPro" id="IPR054488">
    <property type="entry name" value="ThcOx_dom2"/>
</dbReference>
<dbReference type="InterPro" id="IPR020051">
    <property type="entry name" value="SagB-type_dehydrogenase"/>
</dbReference>